<evidence type="ECO:0000256" key="2">
    <source>
        <dbReference type="ARBA" id="ARBA00023134"/>
    </source>
</evidence>
<feature type="domain" description="SRP54-type proteins GTP-binding" evidence="3">
    <location>
        <begin position="83"/>
        <end position="142"/>
    </location>
</feature>
<dbReference type="InterPro" id="IPR027417">
    <property type="entry name" value="P-loop_NTPase"/>
</dbReference>
<organism evidence="4">
    <name type="scientific">Salix viminalis</name>
    <name type="common">Common osier</name>
    <name type="synonym">Basket willow</name>
    <dbReference type="NCBI Taxonomy" id="40686"/>
    <lineage>
        <taxon>Eukaryota</taxon>
        <taxon>Viridiplantae</taxon>
        <taxon>Streptophyta</taxon>
        <taxon>Embryophyta</taxon>
        <taxon>Tracheophyta</taxon>
        <taxon>Spermatophyta</taxon>
        <taxon>Magnoliopsida</taxon>
        <taxon>eudicotyledons</taxon>
        <taxon>Gunneridae</taxon>
        <taxon>Pentapetalae</taxon>
        <taxon>rosids</taxon>
        <taxon>fabids</taxon>
        <taxon>Malpighiales</taxon>
        <taxon>Salicaceae</taxon>
        <taxon>Saliceae</taxon>
        <taxon>Salix</taxon>
    </lineage>
</organism>
<evidence type="ECO:0000313" key="4">
    <source>
        <dbReference type="EMBL" id="VFU35141.1"/>
    </source>
</evidence>
<dbReference type="InterPro" id="IPR036225">
    <property type="entry name" value="SRP/SRP_N"/>
</dbReference>
<dbReference type="SUPFAM" id="SSF47364">
    <property type="entry name" value="Domain of the SRP/SRP receptor G-proteins"/>
    <property type="match status" value="1"/>
</dbReference>
<gene>
    <name evidence="4" type="ORF">SVIM_LOCUS173538</name>
</gene>
<proteinExistence type="predicted"/>
<keyword evidence="1" id="KW-0547">Nucleotide-binding</keyword>
<dbReference type="PANTHER" id="PTHR11564">
    <property type="entry name" value="SIGNAL RECOGNITION PARTICLE 54K PROTEIN SRP54"/>
    <property type="match status" value="1"/>
</dbReference>
<dbReference type="GO" id="GO:0005525">
    <property type="term" value="F:GTP binding"/>
    <property type="evidence" value="ECO:0007669"/>
    <property type="project" value="UniProtKB-KW"/>
</dbReference>
<evidence type="ECO:0000259" key="3">
    <source>
        <dbReference type="Pfam" id="PF00448"/>
    </source>
</evidence>
<dbReference type="PANTHER" id="PTHR11564:SF5">
    <property type="entry name" value="SIGNAL RECOGNITION PARTICLE SUBUNIT SRP54"/>
    <property type="match status" value="1"/>
</dbReference>
<dbReference type="GO" id="GO:0005829">
    <property type="term" value="C:cytosol"/>
    <property type="evidence" value="ECO:0007669"/>
    <property type="project" value="TreeGrafter"/>
</dbReference>
<accession>A0A6N2L3H3</accession>
<dbReference type="EMBL" id="CAADRP010001112">
    <property type="protein sequence ID" value="VFU35141.1"/>
    <property type="molecule type" value="Genomic_DNA"/>
</dbReference>
<dbReference type="GO" id="GO:0005786">
    <property type="term" value="C:signal recognition particle, endoplasmic reticulum targeting"/>
    <property type="evidence" value="ECO:0007669"/>
    <property type="project" value="TreeGrafter"/>
</dbReference>
<name>A0A6N2L3H3_SALVM</name>
<keyword evidence="2" id="KW-0342">GTP-binding</keyword>
<dbReference type="InterPro" id="IPR022941">
    <property type="entry name" value="SRP54"/>
</dbReference>
<dbReference type="GO" id="GO:0003924">
    <property type="term" value="F:GTPase activity"/>
    <property type="evidence" value="ECO:0007669"/>
    <property type="project" value="InterPro"/>
</dbReference>
<dbReference type="InterPro" id="IPR000897">
    <property type="entry name" value="SRP54_GTPase_dom"/>
</dbReference>
<reference evidence="4" key="1">
    <citation type="submission" date="2019-03" db="EMBL/GenBank/DDBJ databases">
        <authorList>
            <person name="Mank J."/>
            <person name="Almeida P."/>
        </authorList>
    </citation>
    <scope>NUCLEOTIDE SEQUENCE</scope>
    <source>
        <strain evidence="4">78183</strain>
    </source>
</reference>
<dbReference type="Gene3D" id="1.20.120.140">
    <property type="entry name" value="Signal recognition particle SRP54, nucleotide-binding domain"/>
    <property type="match status" value="1"/>
</dbReference>
<dbReference type="GO" id="GO:0030942">
    <property type="term" value="F:endoplasmic reticulum signal peptide binding"/>
    <property type="evidence" value="ECO:0007669"/>
    <property type="project" value="TreeGrafter"/>
</dbReference>
<dbReference type="InterPro" id="IPR042101">
    <property type="entry name" value="SRP54_N_sf"/>
</dbReference>
<dbReference type="Pfam" id="PF00448">
    <property type="entry name" value="SRP54"/>
    <property type="match status" value="1"/>
</dbReference>
<dbReference type="Gene3D" id="3.40.50.300">
    <property type="entry name" value="P-loop containing nucleotide triphosphate hydrolases"/>
    <property type="match status" value="1"/>
</dbReference>
<dbReference type="GO" id="GO:0008312">
    <property type="term" value="F:7S RNA binding"/>
    <property type="evidence" value="ECO:0007669"/>
    <property type="project" value="TreeGrafter"/>
</dbReference>
<dbReference type="AlphaFoldDB" id="A0A6N2L3H3"/>
<dbReference type="GO" id="GO:0006616">
    <property type="term" value="P:SRP-dependent cotranslational protein targeting to membrane, translocation"/>
    <property type="evidence" value="ECO:0007669"/>
    <property type="project" value="TreeGrafter"/>
</dbReference>
<evidence type="ECO:0000256" key="1">
    <source>
        <dbReference type="ARBA" id="ARBA00022741"/>
    </source>
</evidence>
<sequence length="219" mass="24489">MVLITRALLQADAQFKLVHDNLDDLAAGHNKRRIIQQAISNELCKILDTGKPSFTPKKGKTSVVMFVGLQVKFVSFSFCVFKKPDLVIFVMDSTIAQVAYDQAQAFKQSAGALIVTKMAKGGGTLMTKSPVILISTGEHMDSVCIVLIFQLCMGDWSRFMDRIQEVVPMDQLPELLQKLSEGIFILGIMCEQFQNLLKWVPLARFSTNHAVLLDLPKRR</sequence>
<protein>
    <recommendedName>
        <fullName evidence="3">SRP54-type proteins GTP-binding domain-containing protein</fullName>
    </recommendedName>
</protein>